<dbReference type="EMBL" id="CABFNB010000097">
    <property type="protein sequence ID" value="VTZ61814.1"/>
    <property type="molecule type" value="Genomic_DNA"/>
</dbReference>
<evidence type="ECO:0000313" key="2">
    <source>
        <dbReference type="EMBL" id="VTZ61814.1"/>
    </source>
</evidence>
<protein>
    <submittedName>
        <fullName evidence="2">Uncharacterized protein</fullName>
    </submittedName>
</protein>
<accession>A0A508X1I1</accession>
<dbReference type="AlphaFoldDB" id="A0A508X1I1"/>
<evidence type="ECO:0000256" key="1">
    <source>
        <dbReference type="SAM" id="MobiDB-lite"/>
    </source>
</evidence>
<feature type="compositionally biased region" description="Basic and acidic residues" evidence="1">
    <location>
        <begin position="1"/>
        <end position="22"/>
    </location>
</feature>
<dbReference type="Proteomes" id="UP000507954">
    <property type="component" value="Unassembled WGS sequence"/>
</dbReference>
<feature type="region of interest" description="Disordered" evidence="1">
    <location>
        <begin position="1"/>
        <end position="30"/>
    </location>
</feature>
<reference evidence="2" key="1">
    <citation type="submission" date="2019-06" db="EMBL/GenBank/DDBJ databases">
        <authorList>
            <person name="Le Quere A."/>
            <person name="Colella S."/>
        </authorList>
    </citation>
    <scope>NUCLEOTIDE SEQUENCE</scope>
    <source>
        <strain evidence="2">EmedicaeMD41</strain>
    </source>
</reference>
<gene>
    <name evidence="2" type="ORF">EMEDMD4_310063</name>
</gene>
<organism evidence="2">
    <name type="scientific">Sinorhizobium medicae</name>
    <dbReference type="NCBI Taxonomy" id="110321"/>
    <lineage>
        <taxon>Bacteria</taxon>
        <taxon>Pseudomonadati</taxon>
        <taxon>Pseudomonadota</taxon>
        <taxon>Alphaproteobacteria</taxon>
        <taxon>Hyphomicrobiales</taxon>
        <taxon>Rhizobiaceae</taxon>
        <taxon>Sinorhizobium/Ensifer group</taxon>
        <taxon>Sinorhizobium</taxon>
    </lineage>
</organism>
<name>A0A508X1I1_9HYPH</name>
<sequence>MEMKENGLRTEPAEKDGDDPKATKKTRLSRRVRLRLGRGGGCGEAACGGMP</sequence>
<proteinExistence type="predicted"/>